<proteinExistence type="predicted"/>
<dbReference type="SUPFAM" id="SSF48371">
    <property type="entry name" value="ARM repeat"/>
    <property type="match status" value="2"/>
</dbReference>
<protein>
    <submittedName>
        <fullName evidence="2">Translational activator GCN1</fullName>
    </submittedName>
</protein>
<gene>
    <name evidence="2" type="ORF">SS50377_20104</name>
</gene>
<dbReference type="GeneID" id="94294127"/>
<dbReference type="GO" id="GO:0034198">
    <property type="term" value="P:cellular response to amino acid starvation"/>
    <property type="evidence" value="ECO:0007669"/>
    <property type="project" value="TreeGrafter"/>
</dbReference>
<evidence type="ECO:0000313" key="3">
    <source>
        <dbReference type="Proteomes" id="UP000018208"/>
    </source>
</evidence>
<dbReference type="InterPro" id="IPR011989">
    <property type="entry name" value="ARM-like"/>
</dbReference>
<dbReference type="Proteomes" id="UP000018208">
    <property type="component" value="Unassembled WGS sequence"/>
</dbReference>
<dbReference type="PANTHER" id="PTHR23346:SF7">
    <property type="entry name" value="STALLED RIBOSOME SENSOR GCN1"/>
    <property type="match status" value="1"/>
</dbReference>
<accession>A0A9P8LYQ7</accession>
<evidence type="ECO:0000313" key="2">
    <source>
        <dbReference type="EMBL" id="KAH0576758.1"/>
    </source>
</evidence>
<dbReference type="InterPro" id="IPR016024">
    <property type="entry name" value="ARM-type_fold"/>
</dbReference>
<dbReference type="PANTHER" id="PTHR23346">
    <property type="entry name" value="TRANSLATIONAL ACTIVATOR GCN1-RELATED"/>
    <property type="match status" value="1"/>
</dbReference>
<dbReference type="GO" id="GO:0019887">
    <property type="term" value="F:protein kinase regulator activity"/>
    <property type="evidence" value="ECO:0007669"/>
    <property type="project" value="TreeGrafter"/>
</dbReference>
<dbReference type="EMBL" id="AUWU02000001">
    <property type="protein sequence ID" value="KAH0576758.1"/>
    <property type="molecule type" value="Genomic_DNA"/>
</dbReference>
<keyword evidence="1" id="KW-0677">Repeat</keyword>
<dbReference type="GO" id="GO:0005829">
    <property type="term" value="C:cytosol"/>
    <property type="evidence" value="ECO:0007669"/>
    <property type="project" value="TreeGrafter"/>
</dbReference>
<keyword evidence="3" id="KW-1185">Reference proteome</keyword>
<dbReference type="RefSeq" id="XP_067767531.1">
    <property type="nucleotide sequence ID" value="XM_067904049.1"/>
</dbReference>
<comment type="caution">
    <text evidence="2">The sequence shown here is derived from an EMBL/GenBank/DDBJ whole genome shotgun (WGS) entry which is preliminary data.</text>
</comment>
<reference evidence="2 3" key="1">
    <citation type="journal article" date="2014" name="PLoS Genet.">
        <title>The Genome of Spironucleus salmonicida Highlights a Fish Pathogen Adapted to Fluctuating Environments.</title>
        <authorList>
            <person name="Xu F."/>
            <person name="Jerlstrom-Hultqvist J."/>
            <person name="Einarsson E."/>
            <person name="Astvaldsson A."/>
            <person name="Svard S.G."/>
            <person name="Andersson J.O."/>
        </authorList>
    </citation>
    <scope>NUCLEOTIDE SEQUENCE [LARGE SCALE GENOMIC DNA]</scope>
    <source>
        <strain evidence="2 3">ATCC 50377</strain>
    </source>
</reference>
<dbReference type="Gene3D" id="1.25.10.10">
    <property type="entry name" value="Leucine-rich Repeat Variant"/>
    <property type="match status" value="1"/>
</dbReference>
<organism evidence="2 3">
    <name type="scientific">Spironucleus salmonicida</name>
    <dbReference type="NCBI Taxonomy" id="348837"/>
    <lineage>
        <taxon>Eukaryota</taxon>
        <taxon>Metamonada</taxon>
        <taxon>Diplomonadida</taxon>
        <taxon>Hexamitidae</taxon>
        <taxon>Hexamitinae</taxon>
        <taxon>Spironucleus</taxon>
    </lineage>
</organism>
<dbReference type="OrthoDB" id="10253441at2759"/>
<evidence type="ECO:0000256" key="1">
    <source>
        <dbReference type="ARBA" id="ARBA00022737"/>
    </source>
</evidence>
<name>A0A9P8LYQ7_9EUKA</name>
<sequence>MIAGQIILQQNNLFYVRGIRIQNSITKMILLYQTINYCKYYFILLLLLRNFKLYENQQENPLFIIPSLYSDNRIYYLHQILNFTLHSISQMSTAYMKLLQASSDITIVKYLQENYNNIKISDFIKCMSFIKYVKNLKAVPKIENKDDEVIQAFTSLGSQYYYLASTQSILIQQHIGANSFEYFGTKLKNQELVNKLQHVSLQTPLPKDLLFSIQKRKPTLFQQISVQIINQCQLKINDQILVLVAPFVQYSQPNYKFLMLHTEFYIETLLLSFVGQLGKDDMENKLNILDQLKGVIVQNALHKDLVYNKAALLMKLPKFSQFQNKIQQQLQQIYQISLDTSSDSTEQIYEKSKSSVTILDFVNLQESIAYNQLLVTLDSNFIDATIDIYIKCIHKTELLDYTVLHFLKSSYADEKILKYILESSQWDLFKFLCFSDSNCLTVQFIRIINNIEVDMLVFKSNLSSFKQIILLDIKNMQIYNIVQRILKLGDYQDFIVQQLNLIENKLFQFTSIELQILNSNEIIQSNIIPSEVLLTKNADLKQEQHAKVSNARRLEIMQQLTQEEDKKRQLIKVQYVTLFDSLIELSNLLKRNTFVFRSCSHIFLSFILKISKLLGISLGIDKHVLQVVSVYLSIARNKVFVSGIESQPLLVHLAMKYIYGDHYKVKSNLKYKFQSGSYFIPYSNSNSLQSLITQVLNLYEYNPFDEETFQQVCCIISFLVPSLDQMQKIILTKYLNQSYEILSKIINNVHDFQILELIFCITDTNQYTLMRIVQNIISSYKLKGKQFDQHFMTPIINNLVTKPDHSKQLAYQTLSHIPTSQKINLTHDLQFKLLLSEYLGDSVRRFFLSSGDRINYINHLQNSIEELFIDCFSNYDAYRLELLPAAVQAICEQISTKQFIQNVVNKLLLCHFQYSTDLESSRFDIQTQNSSIRRCIWNIFDKIAKQIMSFDGIIDQSLPLGLFAPSYSQNFPSISEISPSQEEDELKNRIQIINNPISSNLFMVQESIYTQDSVISMLKHHQKLYIEIDPTKTTLMMAIVERFLHNGIAEYDQLVLQSAQQSIISLIVQMGLLYNQQIVYLLETNRQDQVANVKLNTLIYYFVSRFIKFQIGIFNFGVVHQYTIDNSQLANKETDMASYIVNILGSIATQLLFEDKERGVIINFLEVCSQKTLLDIDDKLAKALQNVWKNILTCQFVKQPQKQVYPHQKYKSGQEFAHNYLLHRYIDTVKFQSNEFPGSVFCLSGVIQFLGLSYVYQRENIIENVGCYCLRQAEDNKQQLGIVIIQSLIKAFGKLIEPYYILFIQDILYLSSAECQKTNQMVVQLQNILLKNLSLFGISCVMNVLVNALTNDVDWQFKKGACDLVYNLSSNSAKIPLQQFRLLMARMLPILLPALQPNIYHSHLQVKNSALKTIEKVADSVQSSQVKLISRKIIDAYSQPLLNRQILIEITQMTFTQQIDAASLTLIYPICDRVLSAVSSTIYQQSNDLMKDKHTKVIGCSCIVLLSKIAKSNDFKQYIPRLIQLLKDNLQESNDEIRTSSANTISQMLENFPLQAQSLEIDLWKNIAKPLDLQRQHGLALSIVNLSFNNQTWEVLLSRLNKVFTSQFKIKQSIEDVKEMHCIEYNEVNAFCASLFLLYLPQKLIELDDVALRNIFVSKYLQICFEFIFLLVRQPEFIDQSETLYKMARQLATSFLKHKVEIKQILDIVIQQLLSTAVQSRFLSISLIGDIISELGATESQESNRQISSDLQELRAQLLQVSFQKDEKRDVKVFIPEQSLGNAMNLMGIDMYYKLMGNLFLARCDDTHGIRNASVSMWKLVTIKPVTTILGFLPYLFEQFQILLMQHYQNIKTDLNFKQLVCNGIKELMISLQAAQFQIFVDKIYDLVQFENNFEGVSDEQLITSMDLFSFIAKCDTNGTFIHDNIVNFIPRLLTESKNEIVINSAAQLLTSLNADVSQLLETLVNPQIVKLLSCTDDAQVQQIINSVLMITTTKPQLQSLFEFAFVKNPINDNTVKFFKGLFKQSSVISQNFELLIEYCTKAIQRDYKEIITTSDTISTTDSIIFVHKCQEILYNCLSEESIQLTIREDIYDKIEHDYFNSIQSTSTSQNVLGITLCQLLCQVFPEKAAQNHAFIISVLNIFFTNSNNKNYPAVIGLTLSTFYKLFTTIQQSNQPMAAFISLFITQFYQNIKRIIPMMDVHELFLSQNARICDLVKILCFVLPTAVQIDESTKNQALKSIVLISLLTLQSHSKQANLKTNFYEFDQLQFAISIDKNVSKLIFSFCTILIGRVVLTLKSDPSDAYRISLVDSIHHIFSICVLLGQLEPSIRIDVERRCLITKNKELQAISVTALFTLFQASLRQEQNIMSLISILFSQSRQMHQLDVQTVKALLKTLQLCLRDSDLKLKFAQKPNEIQISEENFYDFIAILIFEQIVLVHTDKELLLLASQVCAEAILAQSIENSVQTFTTLVLNPDGADYFGSQISVFCAVLSSGIQQQKAQKAVQIVKTATGSPFKFLEEKLDFCPNSALNSLAECLKAASWLVSAFESFADNSVNLALNTFSKLLSVLFERYGDCNLETRKCALNAFYNFENVENREIRINIGVVSMDMLQKMLLDQEVGFDAQYAVIEFYRLRIGSMEFDDVYSVIVKGDKAVAVDMKHRIEQMLKQIKTGKI</sequence>
<dbReference type="KEGG" id="ssao:94294127"/>
<dbReference type="GO" id="GO:0006417">
    <property type="term" value="P:regulation of translation"/>
    <property type="evidence" value="ECO:0007669"/>
    <property type="project" value="TreeGrafter"/>
</dbReference>
<dbReference type="Pfam" id="PF24987">
    <property type="entry name" value="HEAT_EF3_N"/>
    <property type="match status" value="1"/>
</dbReference>